<dbReference type="InterPro" id="IPR050952">
    <property type="entry name" value="TRIM-NHL_E3_ligases"/>
</dbReference>
<dbReference type="PANTHER" id="PTHR24104:SF25">
    <property type="entry name" value="PROTEIN LIN-41"/>
    <property type="match status" value="1"/>
</dbReference>
<feature type="chain" id="PRO_5003793086" evidence="5">
    <location>
        <begin position="31"/>
        <end position="1977"/>
    </location>
</feature>
<feature type="signal peptide" evidence="5">
    <location>
        <begin position="1"/>
        <end position="30"/>
    </location>
</feature>
<feature type="repeat" description="NHL" evidence="3">
    <location>
        <begin position="173"/>
        <end position="216"/>
    </location>
</feature>
<feature type="repeat" description="NHL" evidence="3">
    <location>
        <begin position="459"/>
        <end position="498"/>
    </location>
</feature>
<evidence type="ECO:0000256" key="5">
    <source>
        <dbReference type="SAM" id="SignalP"/>
    </source>
</evidence>
<feature type="repeat" description="NHL" evidence="3">
    <location>
        <begin position="267"/>
        <end position="310"/>
    </location>
</feature>
<dbReference type="NCBIfam" id="TIGR02543">
    <property type="entry name" value="List_Bact_rpt"/>
    <property type="match status" value="11"/>
</dbReference>
<keyword evidence="5" id="KW-0732">Signal</keyword>
<dbReference type="GO" id="GO:0008270">
    <property type="term" value="F:zinc ion binding"/>
    <property type="evidence" value="ECO:0007669"/>
    <property type="project" value="UniProtKB-KW"/>
</dbReference>
<dbReference type="PANTHER" id="PTHR24104">
    <property type="entry name" value="E3 UBIQUITIN-PROTEIN LIGASE NHLRC1-RELATED"/>
    <property type="match status" value="1"/>
</dbReference>
<dbReference type="SUPFAM" id="SSF63829">
    <property type="entry name" value="Calcium-dependent phosphotriesterase"/>
    <property type="match status" value="2"/>
</dbReference>
<dbReference type="HOGENOM" id="CLU_003066_0_0_9"/>
<dbReference type="GO" id="GO:0030313">
    <property type="term" value="C:cell envelope"/>
    <property type="evidence" value="ECO:0007669"/>
    <property type="project" value="UniProtKB-SubCell"/>
</dbReference>
<dbReference type="Pfam" id="PF09479">
    <property type="entry name" value="Flg_new"/>
    <property type="match status" value="11"/>
</dbReference>
<evidence type="ECO:0000256" key="3">
    <source>
        <dbReference type="PROSITE-ProRule" id="PRU00504"/>
    </source>
</evidence>
<evidence type="ECO:0000256" key="2">
    <source>
        <dbReference type="ARBA" id="ARBA00022737"/>
    </source>
</evidence>
<comment type="subcellular location">
    <subcellularLocation>
        <location evidence="1">Cell envelope</location>
    </subcellularLocation>
</comment>
<feature type="repeat" description="NHL" evidence="3">
    <location>
        <begin position="130"/>
        <end position="169"/>
    </location>
</feature>
<evidence type="ECO:0000256" key="1">
    <source>
        <dbReference type="ARBA" id="ARBA00004196"/>
    </source>
</evidence>
<reference evidence="6 7" key="1">
    <citation type="journal article" date="2012" name="J. Bacteriol.">
        <title>Complete genome sequences of Desulfosporosinus orientis DSM765T, Desulfosporosinus youngiae DSM17734T, Desulfosporosinus meridiei DSM13257T, and Desulfosporosinus acidiphilus DSM22704T.</title>
        <authorList>
            <person name="Pester M."/>
            <person name="Brambilla E."/>
            <person name="Alazard D."/>
            <person name="Rattei T."/>
            <person name="Weinmaier T."/>
            <person name="Han J."/>
            <person name="Lucas S."/>
            <person name="Lapidus A."/>
            <person name="Cheng J.F."/>
            <person name="Goodwin L."/>
            <person name="Pitluck S."/>
            <person name="Peters L."/>
            <person name="Ovchinnikova G."/>
            <person name="Teshima H."/>
            <person name="Detter J.C."/>
            <person name="Han C.S."/>
            <person name="Tapia R."/>
            <person name="Land M.L."/>
            <person name="Hauser L."/>
            <person name="Kyrpides N.C."/>
            <person name="Ivanova N.N."/>
            <person name="Pagani I."/>
            <person name="Huntmann M."/>
            <person name="Wei C.L."/>
            <person name="Davenport K.W."/>
            <person name="Daligault H."/>
            <person name="Chain P.S."/>
            <person name="Chen A."/>
            <person name="Mavromatis K."/>
            <person name="Markowitz V."/>
            <person name="Szeto E."/>
            <person name="Mikhailova N."/>
            <person name="Pati A."/>
            <person name="Wagner M."/>
            <person name="Woyke T."/>
            <person name="Ollivier B."/>
            <person name="Klenk H.P."/>
            <person name="Spring S."/>
            <person name="Loy A."/>
        </authorList>
    </citation>
    <scope>NUCLEOTIDE SEQUENCE [LARGE SCALE GENOMIC DNA]</scope>
    <source>
        <strain evidence="7">ATCC BAA-275 / DSM 13257 / NCIMB 13706 / S10</strain>
    </source>
</reference>
<feature type="repeat" description="NHL" evidence="3">
    <location>
        <begin position="318"/>
        <end position="356"/>
    </location>
</feature>
<dbReference type="InterPro" id="IPR007253">
    <property type="entry name" value="Cell_wall-bd_2"/>
</dbReference>
<dbReference type="Gene3D" id="2.60.40.4270">
    <property type="entry name" value="Listeria-Bacteroides repeat domain"/>
    <property type="match status" value="11"/>
</dbReference>
<dbReference type="InterPro" id="IPR013378">
    <property type="entry name" value="InlB-like_B-rpt"/>
</dbReference>
<accession>J7IP37</accession>
<feature type="repeat" description="NHL" evidence="3">
    <location>
        <begin position="224"/>
        <end position="263"/>
    </location>
</feature>
<dbReference type="SUPFAM" id="SSF49464">
    <property type="entry name" value="Carboxypeptidase regulatory domain-like"/>
    <property type="match status" value="1"/>
</dbReference>
<dbReference type="Gene3D" id="2.60.40.1120">
    <property type="entry name" value="Carboxypeptidase-like, regulatory domain"/>
    <property type="match status" value="1"/>
</dbReference>
<reference evidence="7" key="2">
    <citation type="submission" date="2012-08" db="EMBL/GenBank/DDBJ databases">
        <title>Finished genome of Desulfosporosinus meridiei DSM 13257.</title>
        <authorList>
            <person name="Huntemann M."/>
            <person name="Wei C.-L."/>
            <person name="Han J."/>
            <person name="Detter J.C."/>
            <person name="Han C."/>
            <person name="Davenport K."/>
            <person name="Daligault H."/>
            <person name="Erkkila T."/>
            <person name="Gu W."/>
            <person name="Munk A.C.C."/>
            <person name="Teshima H."/>
            <person name="Xu Y."/>
            <person name="Chain P."/>
            <person name="Tapia R."/>
            <person name="Chen A."/>
            <person name="Krypides N."/>
            <person name="Mavromatis K."/>
            <person name="Markowitz V."/>
            <person name="Szeto E."/>
            <person name="Ivanova N."/>
            <person name="Mikhailova N."/>
            <person name="Ovchinnikova G."/>
            <person name="Pagani I."/>
            <person name="Pati A."/>
            <person name="Goodwin L."/>
            <person name="Peters L."/>
            <person name="Pitluck S."/>
            <person name="Woyke T."/>
            <person name="Pester M."/>
            <person name="Spring S."/>
            <person name="Ollivier B."/>
            <person name="Rattei T."/>
            <person name="Klenk H.-P."/>
            <person name="Wagner M."/>
            <person name="Loy A."/>
        </authorList>
    </citation>
    <scope>NUCLEOTIDE SEQUENCE [LARGE SCALE GENOMIC DNA]</scope>
    <source>
        <strain evidence="7">ATCC BAA-275 / DSM 13257 / NCIMB 13706 / S10</strain>
    </source>
</reference>
<dbReference type="InterPro" id="IPR042229">
    <property type="entry name" value="Listeria/Bacterioides_rpt_sf"/>
</dbReference>
<dbReference type="STRING" id="768704.Desmer_1348"/>
<proteinExistence type="predicted"/>
<dbReference type="Gene3D" id="3.40.50.12090">
    <property type="match status" value="2"/>
</dbReference>
<evidence type="ECO:0000313" key="7">
    <source>
        <dbReference type="Proteomes" id="UP000005262"/>
    </source>
</evidence>
<keyword evidence="2" id="KW-0677">Repeat</keyword>
<dbReference type="KEGG" id="dmi:Desmer_1348"/>
<dbReference type="PROSITE" id="PS51125">
    <property type="entry name" value="NHL"/>
    <property type="match status" value="10"/>
</dbReference>
<dbReference type="InterPro" id="IPR008969">
    <property type="entry name" value="CarboxyPept-like_regulatory"/>
</dbReference>
<dbReference type="Gene3D" id="2.120.10.30">
    <property type="entry name" value="TolB, C-terminal domain"/>
    <property type="match status" value="5"/>
</dbReference>
<evidence type="ECO:0000256" key="4">
    <source>
        <dbReference type="SAM" id="MobiDB-lite"/>
    </source>
</evidence>
<feature type="region of interest" description="Disordered" evidence="4">
    <location>
        <begin position="1407"/>
        <end position="1446"/>
    </location>
</feature>
<name>J7IP37_DESMD</name>
<gene>
    <name evidence="6" type="ordered locus">Desmer_1348</name>
</gene>
<dbReference type="InterPro" id="IPR001258">
    <property type="entry name" value="NHL_repeat"/>
</dbReference>
<protein>
    <submittedName>
        <fullName evidence="6">Conserved repeat protein</fullName>
    </submittedName>
</protein>
<dbReference type="eggNOG" id="COG2247">
    <property type="taxonomic scope" value="Bacteria"/>
</dbReference>
<feature type="repeat" description="NHL" evidence="3">
    <location>
        <begin position="83"/>
        <end position="122"/>
    </location>
</feature>
<dbReference type="Pfam" id="PF04122">
    <property type="entry name" value="CW_binding_2"/>
    <property type="match status" value="3"/>
</dbReference>
<dbReference type="SUPFAM" id="SSF101898">
    <property type="entry name" value="NHL repeat"/>
    <property type="match status" value="1"/>
</dbReference>
<feature type="repeat" description="NHL" evidence="3">
    <location>
        <begin position="551"/>
        <end position="590"/>
    </location>
</feature>
<feature type="repeat" description="NHL" evidence="3">
    <location>
        <begin position="502"/>
        <end position="543"/>
    </location>
</feature>
<dbReference type="Pfam" id="PF01436">
    <property type="entry name" value="NHL"/>
    <property type="match status" value="8"/>
</dbReference>
<evidence type="ECO:0000313" key="6">
    <source>
        <dbReference type="EMBL" id="AFQ43355.1"/>
    </source>
</evidence>
<keyword evidence="7" id="KW-1185">Reference proteome</keyword>
<dbReference type="CDD" id="cd14955">
    <property type="entry name" value="NHL_like_4"/>
    <property type="match status" value="2"/>
</dbReference>
<dbReference type="eggNOG" id="COG1653">
    <property type="taxonomic scope" value="Bacteria"/>
</dbReference>
<dbReference type="InterPro" id="IPR011042">
    <property type="entry name" value="6-blade_b-propeller_TolB-like"/>
</dbReference>
<sequence>MRMFKKSISLLIVLVFVFALLPLGSKQALAATKDFRTIVPDQQWFFFPNSVAADDSGNFYVADTSSHRILKYDPSGVLLENWGPYGTGAGKFYSPAGVAVDGAGNVYVADTSNHRIQKRNAGTGVWTTWGSSGSGNKQFSSPSGVAVDADGNVYVADTFNSRIQKFDSNGNYLTQWGSLGSDEGQLKYPFDLAVSSNGTVYVADQNNSRIQMFSTSGTPQGMWGEKGSGEGQFNIPASIDIDSNGDVYVLDSANSRVQKFQPDGSFLQQWGSGGLSDGQFFSPRGIAVSSSGSVFVADTQNKRIQKFTSSGTFLAKWGSYGNNDGELYAPVGLAVDGDGKIYVGDSNTRISKFNSAGAFEMKWGSSGYGDEQFSSIRNVAVDSNGNLYISNLGTNSIKKYDPTGGYLGTPIRGGTNNVAQLWNPMGIAFDHNGNMYVCSSSKYLVLKFDSNYNLVRSWGSQGSGNGQFDNMNGIGVDSSGNVYVADTNNSRIQKFTSEGGYLTQWGSAGSTDGKFYSPRGIAVDSQDNVYVGDGNRVQKFSSAGVFQATWGSSGNGDGQFSGIYSLAVDRNDNIYVADSQNHRIQRLTNLYTVTFDSNEGSPVAAISNVTANATVTLPEDPEKEGYTFAGWYTDNGDFENEFTGSTPVTGDLTVYAKWTELSPNTYTVSFDSNEGSPVAAISNVTANATVTLPEDPEKEGYTFAGWYTDNGDFENEFTGSTPVTGDLTVYAKWTELSPNTYTVSFDSNEGSPVAAISNVTANATVTLPEAPDKEGYTFAGWYTDNETFENEFTGSTPVTGDLTVYAKWTELPPNTYRVTFDSNEGSPVAAISNVTANTTVTLPEAPDKEGYTFAGWYTDNGTFENEFTGSTPVTGDLTVYAKWTLLQPNTYRVTFDSNEGSPVAAISNVTANATVTLPEDPEKEGYTFAGWYTDNGDFENEFTGSTPVTGDLTVYAKWTELSPNTYTVSFDSNEGSPVAAISNVTANATVTLPEAPEKEGYTFAGWYTDNGDFENEFTGSTPVTGDLTVYAKWTELPPNTYRVTFDSNEGSPVAAISNVTANTTVTLPEAPDKEGYTFAGWYTDNGTFENEFTGSTPVTGDLTVYAKWTELPPNTYRVTFDSNEGSPVAAISNVTANTTVTLPEAPDKEGYTFAGWYTDNGTFENEFTGSTPVTGDLTVYAKWTLLQPNTYRVTFDSNEGSPVAAISNVTANATVTLPEAPDKEGYTFAGWYTDNETFENEFTGSTPVTGDLTVYAKWTELPPNTYRVTFDSNEGSPVAAISNVTANATVTLPEAPEKEGYTFAGWYTDNGDFENEFTGSTPVTGDLTVYAKWTELSPNTYTVSFDSNEGSPVAAISNVTANATVTLPEDPEKEGYTFAGWYTDNGDFENEFTGSTPVTGNVTVYAKWTRNSPGGNNGSGGGSNSSKPPTTPSATVTGDVKNGTTGSTVANITAAVTKDSKNRLTLTMPAGQLVVAKQPDGKVTPLIDDVSKVSITGEDGTAFTVSAKGTLQVSGLAQGTDHTYTISYDFGKGQKINLGTLAVKIDKKGNVTKLNVTLIDPYGILTDGTTGKVIAGAQVTLYYADTARNKAAGKTPGALVELPVLKDFEPNNNKNPQISDENGAYGFMVYPTTDYYLVAGKEGYEEYKSPTISVEQDLVKWDIQMMKASTGVNRLAGLNQVDTALAIAQATFPGKLNRVVLATGDNYPDALAGSVLAYQLNAPILLVGSQEADQEKVMEYLNNSLNQTGEVYILGGTAVVSGDMEAKIQARGFSRITRLAGIDRYETALKIAEHLGVKTGTPVILAYGESYPDALSVSSIAARMESPIFLVPQDGLSSDLKEAIARIMPSKVYIIGGTAVVSSAVEAQTAQLTSLDKTKIVRIGGQDAYETSLAVANYFNESGSSLCLATGDNFPDALTGSVYAAKHNAPILLVGSSLSNSFIEYIKTRKLRGMTLFGGTAVVNTGIEEQLRSLLEK</sequence>
<dbReference type="eggNOG" id="COG3391">
    <property type="taxonomic scope" value="Bacteria"/>
</dbReference>
<organism evidence="6 7">
    <name type="scientific">Desulfosporosinus meridiei (strain ATCC BAA-275 / DSM 13257 / KCTC 12902 / NCIMB 13706 / S10)</name>
    <dbReference type="NCBI Taxonomy" id="768704"/>
    <lineage>
        <taxon>Bacteria</taxon>
        <taxon>Bacillati</taxon>
        <taxon>Bacillota</taxon>
        <taxon>Clostridia</taxon>
        <taxon>Eubacteriales</taxon>
        <taxon>Desulfitobacteriaceae</taxon>
        <taxon>Desulfosporosinus</taxon>
    </lineage>
</organism>
<dbReference type="Proteomes" id="UP000005262">
    <property type="component" value="Chromosome"/>
</dbReference>
<feature type="repeat" description="NHL" evidence="3">
    <location>
        <begin position="45"/>
        <end position="75"/>
    </location>
</feature>
<dbReference type="EMBL" id="CP003629">
    <property type="protein sequence ID" value="AFQ43355.1"/>
    <property type="molecule type" value="Genomic_DNA"/>
</dbReference>